<organism evidence="2 3">
    <name type="scientific">Dufourea novaeangliae</name>
    <name type="common">Sweat bee</name>
    <dbReference type="NCBI Taxonomy" id="178035"/>
    <lineage>
        <taxon>Eukaryota</taxon>
        <taxon>Metazoa</taxon>
        <taxon>Ecdysozoa</taxon>
        <taxon>Arthropoda</taxon>
        <taxon>Hexapoda</taxon>
        <taxon>Insecta</taxon>
        <taxon>Pterygota</taxon>
        <taxon>Neoptera</taxon>
        <taxon>Endopterygota</taxon>
        <taxon>Hymenoptera</taxon>
        <taxon>Apocrita</taxon>
        <taxon>Aculeata</taxon>
        <taxon>Apoidea</taxon>
        <taxon>Anthophila</taxon>
        <taxon>Halictidae</taxon>
        <taxon>Rophitinae</taxon>
        <taxon>Dufourea</taxon>
    </lineage>
</organism>
<reference evidence="2 3" key="1">
    <citation type="submission" date="2015-07" db="EMBL/GenBank/DDBJ databases">
        <title>The genome of Dufourea novaeangliae.</title>
        <authorList>
            <person name="Pan H."/>
            <person name="Kapheim K."/>
        </authorList>
    </citation>
    <scope>NUCLEOTIDE SEQUENCE [LARGE SCALE GENOMIC DNA]</scope>
    <source>
        <strain evidence="2">0120121106</strain>
        <tissue evidence="2">Whole body</tissue>
    </source>
</reference>
<keyword evidence="3" id="KW-1185">Reference proteome</keyword>
<feature type="compositionally biased region" description="Basic and acidic residues" evidence="1">
    <location>
        <begin position="47"/>
        <end position="58"/>
    </location>
</feature>
<gene>
    <name evidence="2" type="ORF">WN55_05456</name>
</gene>
<dbReference type="Proteomes" id="UP000076502">
    <property type="component" value="Unassembled WGS sequence"/>
</dbReference>
<dbReference type="AlphaFoldDB" id="A0A154P0H5"/>
<evidence type="ECO:0000313" key="2">
    <source>
        <dbReference type="EMBL" id="KZC05426.1"/>
    </source>
</evidence>
<dbReference type="EMBL" id="KQ434791">
    <property type="protein sequence ID" value="KZC05426.1"/>
    <property type="molecule type" value="Genomic_DNA"/>
</dbReference>
<name>A0A154P0H5_DUFNO</name>
<feature type="region of interest" description="Disordered" evidence="1">
    <location>
        <begin position="1"/>
        <end position="64"/>
    </location>
</feature>
<sequence>MWNNMEPESPEIVIEDSGSGESGEGMEVVEGSVRGEEPGERSGTSQRKKEGDGGEKGGSRKRTLALKLEDREITRDAGNYIFDAFFKRSLKVRRKFSLLRWGVKGGGVLFTTKCEKTLKLMEEDVEKGVKWRGWTRGTR</sequence>
<protein>
    <submittedName>
        <fullName evidence="2">Uncharacterized protein</fullName>
    </submittedName>
</protein>
<evidence type="ECO:0000313" key="3">
    <source>
        <dbReference type="Proteomes" id="UP000076502"/>
    </source>
</evidence>
<proteinExistence type="predicted"/>
<accession>A0A154P0H5</accession>
<evidence type="ECO:0000256" key="1">
    <source>
        <dbReference type="SAM" id="MobiDB-lite"/>
    </source>
</evidence>
<feature type="compositionally biased region" description="Low complexity" evidence="1">
    <location>
        <begin position="15"/>
        <end position="32"/>
    </location>
</feature>